<keyword evidence="1" id="KW-0665">Pyrimidine biosynthesis</keyword>
<organism evidence="2">
    <name type="scientific">Mimivirus LCMiAC02</name>
    <dbReference type="NCBI Taxonomy" id="2506609"/>
    <lineage>
        <taxon>Viruses</taxon>
        <taxon>Varidnaviria</taxon>
        <taxon>Bamfordvirae</taxon>
        <taxon>Nucleocytoviricota</taxon>
        <taxon>Megaviricetes</taxon>
        <taxon>Imitervirales</taxon>
        <taxon>Mimiviridae</taxon>
        <taxon>Klosneuvirinae</taxon>
    </lineage>
</organism>
<dbReference type="InterPro" id="IPR036792">
    <property type="entry name" value="Asp_carbatrfase_reg_C_sf"/>
</dbReference>
<dbReference type="SUPFAM" id="SSF57825">
    <property type="entry name" value="Aspartate carbamoyltransferase, Regulatory-chain, C-terminal domain"/>
    <property type="match status" value="1"/>
</dbReference>
<evidence type="ECO:0000256" key="1">
    <source>
        <dbReference type="ARBA" id="ARBA00022975"/>
    </source>
</evidence>
<evidence type="ECO:0000313" key="2">
    <source>
        <dbReference type="EMBL" id="QBK89171.1"/>
    </source>
</evidence>
<accession>A0A481Z1W4</accession>
<reference evidence="2" key="1">
    <citation type="journal article" date="2019" name="MBio">
        <title>Virus Genomes from Deep Sea Sediments Expand the Ocean Megavirome and Support Independent Origins of Viral Gigantism.</title>
        <authorList>
            <person name="Backstrom D."/>
            <person name="Yutin N."/>
            <person name="Jorgensen S.L."/>
            <person name="Dharamshi J."/>
            <person name="Homa F."/>
            <person name="Zaremba-Niedwiedzka K."/>
            <person name="Spang A."/>
            <person name="Wolf Y.I."/>
            <person name="Koonin E.V."/>
            <person name="Ettema T.J."/>
        </authorList>
    </citation>
    <scope>NUCLEOTIDE SEQUENCE</scope>
</reference>
<dbReference type="EMBL" id="MK500408">
    <property type="protein sequence ID" value="QBK89171.1"/>
    <property type="molecule type" value="Genomic_DNA"/>
</dbReference>
<proteinExistence type="predicted"/>
<name>A0A481Z1W4_9VIRU</name>
<sequence>MLSLFCPQCGTIFDITQSLSNKTSQEGGEDDNIENMINMILNNAKISQNDINKIGNISVSQITEHPMYTNLDLNEKNTVYNKIQIYLPHKKNMSMYGGNKAKPLTYEHSGGNKAKPLTYEHSGGEPVEKSNKNLAYYRCKYCNYTKPIKSGTRIYSKSSEHEIGQTSFDTKNMKYNPINPFTRYYICPNEKCISHKNPKKKEAKFFRVGDNYKTTYICMACDESFSVNLSVKNK</sequence>
<dbReference type="GO" id="GO:0006221">
    <property type="term" value="P:pyrimidine nucleotide biosynthetic process"/>
    <property type="evidence" value="ECO:0007669"/>
    <property type="project" value="UniProtKB-KW"/>
</dbReference>
<protein>
    <submittedName>
        <fullName evidence="2">Uncharacterized protein</fullName>
    </submittedName>
</protein>
<gene>
    <name evidence="2" type="ORF">LCMiAC02_02650</name>
</gene>